<evidence type="ECO:0000256" key="1">
    <source>
        <dbReference type="ARBA" id="ARBA00001933"/>
    </source>
</evidence>
<dbReference type="InterPro" id="IPR015424">
    <property type="entry name" value="PyrdxlP-dep_Trfase"/>
</dbReference>
<organism evidence="7 8">
    <name type="scientific">Spiroplasma clarkii</name>
    <dbReference type="NCBI Taxonomy" id="2139"/>
    <lineage>
        <taxon>Bacteria</taxon>
        <taxon>Bacillati</taxon>
        <taxon>Mycoplasmatota</taxon>
        <taxon>Mollicutes</taxon>
        <taxon>Entomoplasmatales</taxon>
        <taxon>Spiroplasmataceae</taxon>
        <taxon>Spiroplasma</taxon>
    </lineage>
</organism>
<dbReference type="AlphaFoldDB" id="A0A1Y0L0H5"/>
<dbReference type="EMBL" id="CP024870">
    <property type="protein sequence ID" value="ATX70911.1"/>
    <property type="molecule type" value="Genomic_DNA"/>
</dbReference>
<evidence type="ECO:0000259" key="6">
    <source>
        <dbReference type="Pfam" id="PF00155"/>
    </source>
</evidence>
<evidence type="ECO:0000256" key="2">
    <source>
        <dbReference type="ARBA" id="ARBA00012224"/>
    </source>
</evidence>
<evidence type="ECO:0000256" key="4">
    <source>
        <dbReference type="ARBA" id="ARBA00023239"/>
    </source>
</evidence>
<dbReference type="InterPro" id="IPR015421">
    <property type="entry name" value="PyrdxlP-dep_Trfase_major"/>
</dbReference>
<evidence type="ECO:0000313" key="8">
    <source>
        <dbReference type="Proteomes" id="UP000231179"/>
    </source>
</evidence>
<dbReference type="OrthoDB" id="9802872at2"/>
<dbReference type="KEGG" id="scla:SCLARK_00885"/>
<dbReference type="Pfam" id="PF00155">
    <property type="entry name" value="Aminotran_1_2"/>
    <property type="match status" value="1"/>
</dbReference>
<dbReference type="Gene3D" id="3.40.640.10">
    <property type="entry name" value="Type I PLP-dependent aspartate aminotransferase-like (Major domain)"/>
    <property type="match status" value="1"/>
</dbReference>
<dbReference type="PANTHER" id="PTHR43525">
    <property type="entry name" value="PROTEIN MALY"/>
    <property type="match status" value="1"/>
</dbReference>
<gene>
    <name evidence="7" type="primary">patB</name>
    <name evidence="7" type="ORF">SCLAR_v1c05920</name>
</gene>
<dbReference type="RefSeq" id="WP_100254463.1">
    <property type="nucleotide sequence ID" value="NZ_CP015819.1"/>
</dbReference>
<comment type="cofactor">
    <cofactor evidence="1">
        <name>pyridoxal 5'-phosphate</name>
        <dbReference type="ChEBI" id="CHEBI:597326"/>
    </cofactor>
</comment>
<protein>
    <recommendedName>
        <fullName evidence="2">cysteine-S-conjugate beta-lyase</fullName>
        <ecNumber evidence="2">4.4.1.13</ecNumber>
    </recommendedName>
</protein>
<sequence length="394" mass="46147">MKTDFEKMLNRSQTNERRWNPQYIEATFKINYNKNTIDSSIADLDFKTPTPIVEALQNRINHGTFSYTYIREDVLQAISSWYKNYHQLQVATKNIKLVHGTVNAMHQIVNAFTKIGEGVLIQTPIYEPFGRCIYNNDRVVVENKLIYENQTYKMDFQDFEAKIIADKIKLFFWCNPHNPGGVVWSKSDAKKLIEICEKHQVLLVSDEVHSDLILENQKFYSLLDFKVKNNYFIICASPNKAFNLGGLKGSYLIIENEEIRKKIDKIYEANSITSPNVFYPEAIKAAYTSKIVLNWLTELKAYIWANYQLLVKEFQTLKNVEIMKLQASYLVWIKFDDKIYDVKTIKKQMQDNDIIVNWDTDFYGATPGWFRINIGSPESLVRDLITRLKQIFNK</sequence>
<dbReference type="GO" id="GO:0047804">
    <property type="term" value="F:cysteine-S-conjugate beta-lyase activity"/>
    <property type="evidence" value="ECO:0007669"/>
    <property type="project" value="UniProtKB-EC"/>
</dbReference>
<dbReference type="InterPro" id="IPR015422">
    <property type="entry name" value="PyrdxlP-dep_Trfase_small"/>
</dbReference>
<reference evidence="7 8" key="1">
    <citation type="submission" date="2017-11" db="EMBL/GenBank/DDBJ databases">
        <title>Complete genome sequence of Spiroplasma clarkii CN-5 (DSM 19994).</title>
        <authorList>
            <person name="Tsai Y.-M."/>
            <person name="Chang A."/>
            <person name="Lo W.-S."/>
            <person name="Kuo C.-H."/>
        </authorList>
    </citation>
    <scope>NUCLEOTIDE SEQUENCE [LARGE SCALE GENOMIC DNA]</scope>
    <source>
        <strain evidence="7 8">CN-5</strain>
    </source>
</reference>
<dbReference type="EC" id="4.4.1.13" evidence="2"/>
<dbReference type="Proteomes" id="UP000231179">
    <property type="component" value="Chromosome"/>
</dbReference>
<feature type="domain" description="Aminotransferase class I/classII large" evidence="6">
    <location>
        <begin position="41"/>
        <end position="388"/>
    </location>
</feature>
<dbReference type="InterPro" id="IPR004839">
    <property type="entry name" value="Aminotransferase_I/II_large"/>
</dbReference>
<keyword evidence="8" id="KW-1185">Reference proteome</keyword>
<dbReference type="CDD" id="cd00609">
    <property type="entry name" value="AAT_like"/>
    <property type="match status" value="1"/>
</dbReference>
<dbReference type="GO" id="GO:0030170">
    <property type="term" value="F:pyridoxal phosphate binding"/>
    <property type="evidence" value="ECO:0007669"/>
    <property type="project" value="InterPro"/>
</dbReference>
<accession>A0A1Y0L0H5</accession>
<evidence type="ECO:0000256" key="3">
    <source>
        <dbReference type="ARBA" id="ARBA00022898"/>
    </source>
</evidence>
<dbReference type="SUPFAM" id="SSF53383">
    <property type="entry name" value="PLP-dependent transferases"/>
    <property type="match status" value="1"/>
</dbReference>
<dbReference type="Gene3D" id="3.90.1150.10">
    <property type="entry name" value="Aspartate Aminotransferase, domain 1"/>
    <property type="match status" value="1"/>
</dbReference>
<dbReference type="PANTHER" id="PTHR43525:SF1">
    <property type="entry name" value="PROTEIN MALY"/>
    <property type="match status" value="1"/>
</dbReference>
<keyword evidence="3" id="KW-0663">Pyridoxal phosphate</keyword>
<keyword evidence="4 7" id="KW-0456">Lyase</keyword>
<proteinExistence type="inferred from homology"/>
<evidence type="ECO:0000256" key="5">
    <source>
        <dbReference type="ARBA" id="ARBA00037974"/>
    </source>
</evidence>
<name>A0A1Y0L0H5_9MOLU</name>
<evidence type="ECO:0000313" key="7">
    <source>
        <dbReference type="EMBL" id="ATX70911.1"/>
    </source>
</evidence>
<dbReference type="InterPro" id="IPR051798">
    <property type="entry name" value="Class-II_PLP-Dep_Aminotrans"/>
</dbReference>
<comment type="similarity">
    <text evidence="5">Belongs to the class-II pyridoxal-phosphate-dependent aminotransferase family. MalY/PatB cystathionine beta-lyase subfamily.</text>
</comment>